<dbReference type="SUPFAM" id="SSF54862">
    <property type="entry name" value="4Fe-4S ferredoxins"/>
    <property type="match status" value="1"/>
</dbReference>
<evidence type="ECO:0000313" key="10">
    <source>
        <dbReference type="EMBL" id="MCG2623446.1"/>
    </source>
</evidence>
<reference evidence="10" key="1">
    <citation type="submission" date="2022-01" db="EMBL/GenBank/DDBJ databases">
        <authorList>
            <person name="Jo J.-H."/>
            <person name="Im W.-T."/>
        </authorList>
    </citation>
    <scope>NUCLEOTIDE SEQUENCE</scope>
    <source>
        <strain evidence="10">I2-34</strain>
    </source>
</reference>
<evidence type="ECO:0000256" key="8">
    <source>
        <dbReference type="RuleBase" id="RU368020"/>
    </source>
</evidence>
<dbReference type="InterPro" id="IPR001080">
    <property type="entry name" value="3Fe4S_ferredoxin"/>
</dbReference>
<evidence type="ECO:0000256" key="2">
    <source>
        <dbReference type="ARBA" id="ARBA00022448"/>
    </source>
</evidence>
<gene>
    <name evidence="10" type="ORF">LVY72_16235</name>
</gene>
<dbReference type="PANTHER" id="PTHR36923">
    <property type="entry name" value="FERREDOXIN"/>
    <property type="match status" value="1"/>
</dbReference>
<dbReference type="InterPro" id="IPR051269">
    <property type="entry name" value="Fe-S_cluster_ET"/>
</dbReference>
<sequence>MLKVKLDQDKCVSGGQCVFAAPEVFDQRDEDGVAVLLREDVPAELVDGVREAADICPALAITLQEN</sequence>
<keyword evidence="2 8" id="KW-0813">Transport</keyword>
<organism evidence="10 11">
    <name type="scientific">Arthrobacter hankyongi</name>
    <dbReference type="NCBI Taxonomy" id="2904801"/>
    <lineage>
        <taxon>Bacteria</taxon>
        <taxon>Bacillati</taxon>
        <taxon>Actinomycetota</taxon>
        <taxon>Actinomycetes</taxon>
        <taxon>Micrococcales</taxon>
        <taxon>Micrococcaceae</taxon>
        <taxon>Arthrobacter</taxon>
    </lineage>
</organism>
<evidence type="ECO:0000256" key="5">
    <source>
        <dbReference type="ARBA" id="ARBA00023004"/>
    </source>
</evidence>
<keyword evidence="4 8" id="KW-0249">Electron transport</keyword>
<dbReference type="PANTHER" id="PTHR36923:SF3">
    <property type="entry name" value="FERREDOXIN"/>
    <property type="match status" value="1"/>
</dbReference>
<keyword evidence="7" id="KW-0003">3Fe-4S</keyword>
<evidence type="ECO:0000256" key="7">
    <source>
        <dbReference type="ARBA" id="ARBA00023291"/>
    </source>
</evidence>
<comment type="cofactor">
    <cofactor evidence="1">
        <name>[3Fe-4S] cluster</name>
        <dbReference type="ChEBI" id="CHEBI:21137"/>
    </cofactor>
</comment>
<evidence type="ECO:0000313" key="11">
    <source>
        <dbReference type="Proteomes" id="UP001165368"/>
    </source>
</evidence>
<dbReference type="PROSITE" id="PS51379">
    <property type="entry name" value="4FE4S_FER_2"/>
    <property type="match status" value="1"/>
</dbReference>
<evidence type="ECO:0000256" key="4">
    <source>
        <dbReference type="ARBA" id="ARBA00022982"/>
    </source>
</evidence>
<evidence type="ECO:0000259" key="9">
    <source>
        <dbReference type="PROSITE" id="PS51379"/>
    </source>
</evidence>
<dbReference type="PRINTS" id="PR00352">
    <property type="entry name" value="3FE4SFRDOXIN"/>
</dbReference>
<comment type="caution">
    <text evidence="10">The sequence shown here is derived from an EMBL/GenBank/DDBJ whole genome shotgun (WGS) entry which is preliminary data.</text>
</comment>
<evidence type="ECO:0000256" key="6">
    <source>
        <dbReference type="ARBA" id="ARBA00023014"/>
    </source>
</evidence>
<accession>A0ABS9L9T3</accession>
<keyword evidence="11" id="KW-1185">Reference proteome</keyword>
<feature type="domain" description="4Fe-4S ferredoxin-type" evidence="9">
    <location>
        <begin position="2"/>
        <end position="30"/>
    </location>
</feature>
<dbReference type="InterPro" id="IPR017896">
    <property type="entry name" value="4Fe4S_Fe-S-bd"/>
</dbReference>
<evidence type="ECO:0000256" key="3">
    <source>
        <dbReference type="ARBA" id="ARBA00022723"/>
    </source>
</evidence>
<dbReference type="Gene3D" id="3.30.70.20">
    <property type="match status" value="1"/>
</dbReference>
<keyword evidence="3 8" id="KW-0479">Metal-binding</keyword>
<dbReference type="Proteomes" id="UP001165368">
    <property type="component" value="Unassembled WGS sequence"/>
</dbReference>
<dbReference type="EMBL" id="JAKLTQ010000013">
    <property type="protein sequence ID" value="MCG2623446.1"/>
    <property type="molecule type" value="Genomic_DNA"/>
</dbReference>
<keyword evidence="5 8" id="KW-0408">Iron</keyword>
<name>A0ABS9L9T3_9MICC</name>
<dbReference type="RefSeq" id="WP_237822759.1">
    <property type="nucleotide sequence ID" value="NZ_JAKLTQ010000013.1"/>
</dbReference>
<dbReference type="Pfam" id="PF13370">
    <property type="entry name" value="Fer4_13"/>
    <property type="match status" value="1"/>
</dbReference>
<protein>
    <recommendedName>
        <fullName evidence="8">Ferredoxin</fullName>
    </recommendedName>
</protein>
<proteinExistence type="predicted"/>
<evidence type="ECO:0000256" key="1">
    <source>
        <dbReference type="ARBA" id="ARBA00001927"/>
    </source>
</evidence>
<comment type="function">
    <text evidence="8">Ferredoxins are iron-sulfur proteins that transfer electrons in a wide variety of metabolic reactions.</text>
</comment>
<keyword evidence="6 8" id="KW-0411">Iron-sulfur</keyword>